<reference evidence="3 4" key="1">
    <citation type="submission" date="2023-07" db="EMBL/GenBank/DDBJ databases">
        <title>Sequencing the genomes of 1000 actinobacteria strains.</title>
        <authorList>
            <person name="Klenk H.-P."/>
        </authorList>
    </citation>
    <scope>NUCLEOTIDE SEQUENCE [LARGE SCALE GENOMIC DNA]</scope>
    <source>
        <strain evidence="3 4">DSM 44508</strain>
    </source>
</reference>
<keyword evidence="4" id="KW-1185">Reference proteome</keyword>
<dbReference type="PANTHER" id="PTHR30508:SF1">
    <property type="entry name" value="UPF0051 PROTEIN ABCI8, CHLOROPLASTIC-RELATED"/>
    <property type="match status" value="1"/>
</dbReference>
<comment type="caution">
    <text evidence="3">The sequence shown here is derived from an EMBL/GenBank/DDBJ whole genome shotgun (WGS) entry which is preliminary data.</text>
</comment>
<dbReference type="Proteomes" id="UP001183619">
    <property type="component" value="Unassembled WGS sequence"/>
</dbReference>
<dbReference type="PANTHER" id="PTHR30508">
    <property type="entry name" value="FES CLUSTER ASSEMBLY PROTEIN SUF"/>
    <property type="match status" value="1"/>
</dbReference>
<proteinExistence type="inferred from homology"/>
<dbReference type="InterPro" id="IPR055346">
    <property type="entry name" value="Fe-S_cluster_assembly_SufBD"/>
</dbReference>
<organism evidence="3 4">
    <name type="scientific">Corynebacterium felinum</name>
    <dbReference type="NCBI Taxonomy" id="131318"/>
    <lineage>
        <taxon>Bacteria</taxon>
        <taxon>Bacillati</taxon>
        <taxon>Actinomycetota</taxon>
        <taxon>Actinomycetes</taxon>
        <taxon>Mycobacteriales</taxon>
        <taxon>Corynebacteriaceae</taxon>
        <taxon>Corynebacterium</taxon>
    </lineage>
</organism>
<evidence type="ECO:0000256" key="1">
    <source>
        <dbReference type="ARBA" id="ARBA00043967"/>
    </source>
</evidence>
<comment type="similarity">
    <text evidence="1">Belongs to the iron-sulfur cluster assembly SufBD family.</text>
</comment>
<dbReference type="RefSeq" id="WP_277105446.1">
    <property type="nucleotide sequence ID" value="NZ_BAAAJS010000078.1"/>
</dbReference>
<dbReference type="SUPFAM" id="SSF101960">
    <property type="entry name" value="Stabilizer of iron transporter SufD"/>
    <property type="match status" value="1"/>
</dbReference>
<accession>A0ABU2B9U5</accession>
<feature type="domain" description="SUF system FeS cluster assembly SufBD core" evidence="2">
    <location>
        <begin position="120"/>
        <end position="348"/>
    </location>
</feature>
<evidence type="ECO:0000313" key="3">
    <source>
        <dbReference type="EMBL" id="MDR7355404.1"/>
    </source>
</evidence>
<dbReference type="InterPro" id="IPR037284">
    <property type="entry name" value="SUF_FeS_clus_asmbl_SufBD_sf"/>
</dbReference>
<evidence type="ECO:0000313" key="4">
    <source>
        <dbReference type="Proteomes" id="UP001183619"/>
    </source>
</evidence>
<dbReference type="Pfam" id="PF01458">
    <property type="entry name" value="SUFBD_core"/>
    <property type="match status" value="1"/>
</dbReference>
<protein>
    <submittedName>
        <fullName evidence="3">Fe-S cluster assembly scaffold protein SufB</fullName>
    </submittedName>
</protein>
<dbReference type="EMBL" id="JAVDYF010000001">
    <property type="protein sequence ID" value="MDR7355404.1"/>
    <property type="molecule type" value="Genomic_DNA"/>
</dbReference>
<gene>
    <name evidence="3" type="ORF">J2S37_001942</name>
</gene>
<sequence>MTQHVVPVHAGGIGPKSVTPDLLAAVGWLPEEQRSGTSIMVDHGFAAVSSNDPDVVVMPLAHALIEYPWVQQLVFSQISPEEDEIMRRAFESTREPLGTFTWIKDGAKVSRPTQSFTVMTKPQERQFVHDITVIGKNAVVDHVSGSAVAPALTHATHVSVQETFIGDGAVVRSIDVDRWGEQMTVHSYDRTSIGQGAKVSSVSVAVSGLKKHVSDSVTKVGADSAYTSHSIVFAPNETVREINSVVELSDKGAQAEQVSRMVADGGTIINRSTLKAAVSGVKGFLECDGLMLAQTGRVESVPALDAMTAGAQLSHEASVGMIDDEKLDYLRALGLDEDHARDLIVQGFLNLDDQRIPQSVRRTVEDLVSAARGAEKM</sequence>
<dbReference type="InterPro" id="IPR000825">
    <property type="entry name" value="SUF_FeS_clus_asmbl_SufBD_core"/>
</dbReference>
<name>A0ABU2B9U5_9CORY</name>
<evidence type="ECO:0000259" key="2">
    <source>
        <dbReference type="Pfam" id="PF01458"/>
    </source>
</evidence>